<proteinExistence type="predicted"/>
<dbReference type="GO" id="GO:0016567">
    <property type="term" value="P:protein ubiquitination"/>
    <property type="evidence" value="ECO:0007669"/>
    <property type="project" value="InterPro"/>
</dbReference>
<dbReference type="Pfam" id="PF22486">
    <property type="entry name" value="MATH_2"/>
    <property type="match status" value="1"/>
</dbReference>
<feature type="domain" description="MATH" evidence="3">
    <location>
        <begin position="195"/>
        <end position="327"/>
    </location>
</feature>
<dbReference type="CDD" id="cd00121">
    <property type="entry name" value="MATH"/>
    <property type="match status" value="1"/>
</dbReference>
<dbReference type="PROSITE" id="PS50144">
    <property type="entry name" value="MATH"/>
    <property type="match status" value="1"/>
</dbReference>
<evidence type="ECO:0008006" key="6">
    <source>
        <dbReference type="Google" id="ProtNLM"/>
    </source>
</evidence>
<evidence type="ECO:0000259" key="3">
    <source>
        <dbReference type="PROSITE" id="PS50144"/>
    </source>
</evidence>
<comment type="pathway">
    <text evidence="1">Protein modification; protein ubiquitination.</text>
</comment>
<reference evidence="4 5" key="1">
    <citation type="journal article" date="2019" name="Sci. Rep.">
        <title>A high-quality genome of Eragrostis curvula grass provides insights into Poaceae evolution and supports new strategies to enhance forage quality.</title>
        <authorList>
            <person name="Carballo J."/>
            <person name="Santos B.A.C.M."/>
            <person name="Zappacosta D."/>
            <person name="Garbus I."/>
            <person name="Selva J.P."/>
            <person name="Gallo C.A."/>
            <person name="Diaz A."/>
            <person name="Albertini E."/>
            <person name="Caccamo M."/>
            <person name="Echenique V."/>
        </authorList>
    </citation>
    <scope>NUCLEOTIDE SEQUENCE [LARGE SCALE GENOMIC DNA]</scope>
    <source>
        <strain evidence="5">cv. Victoria</strain>
        <tissue evidence="4">Leaf</tissue>
    </source>
</reference>
<dbReference type="InterPro" id="IPR011333">
    <property type="entry name" value="SKP1/BTB/POZ_sf"/>
</dbReference>
<protein>
    <recommendedName>
        <fullName evidence="6">BTB domain-containing protein</fullName>
    </recommendedName>
</protein>
<dbReference type="SUPFAM" id="SSF49599">
    <property type="entry name" value="TRAF domain-like"/>
    <property type="match status" value="1"/>
</dbReference>
<dbReference type="Pfam" id="PF00651">
    <property type="entry name" value="BTB"/>
    <property type="match status" value="1"/>
</dbReference>
<dbReference type="Proteomes" id="UP000324897">
    <property type="component" value="Chromosome 2"/>
</dbReference>
<sequence>LSHSLHSWMPNLPSHYSWTNMIVLGQARVADSAVPPTAAPTVVFTLPPPDWLQHFRALLQGRQGADVRFLVESKMFAAHRCVLAARSPVFSAELYGMMRELRRRGSQHRAAVRIDDMRADVFGHLLHFIYTDSLREETLEAPQPQEDEATSMAQHLLVAADRYGLSPKAFPSHPCSSPATTPPSTNSAIVANTASASHVLKIDGYSRTKGLATGVHLRSCSFVVGGHSWHLAYVPNGDCPERADSISLFLVLNDAATAAAPVLATFIISLLDRYGKPVPIHTKAMPMIRFTAPGSSWGFPCFIKRDILEKSRNLNHKEDCFSVRCDLTVVTEFRAEDAVTLAAAAAPPSFVAVPPSDLPRHFAELLESGQGADVGFRVDGEDFTAHRCVFAGLQGRAVRRDEGRQGATLRGDRRHEGRRVQEPAEFHVHGHAAGAKARARGGGMGGGSMVHGCSLRHWEEALMAQHQHLLVAADRYGMERLKLVCEDMLCRLIDVATLATTLALAEQHRCQGLKSGNGWF</sequence>
<dbReference type="PROSITE" id="PS50097">
    <property type="entry name" value="BTB"/>
    <property type="match status" value="1"/>
</dbReference>
<dbReference type="InterPro" id="IPR045005">
    <property type="entry name" value="BPM1-6"/>
</dbReference>
<dbReference type="OrthoDB" id="585504at2759"/>
<evidence type="ECO:0000259" key="2">
    <source>
        <dbReference type="PROSITE" id="PS50097"/>
    </source>
</evidence>
<dbReference type="InterPro" id="IPR008974">
    <property type="entry name" value="TRAF-like"/>
</dbReference>
<dbReference type="InterPro" id="IPR000210">
    <property type="entry name" value="BTB/POZ_dom"/>
</dbReference>
<comment type="caution">
    <text evidence="4">The sequence shown here is derived from an EMBL/GenBank/DDBJ whole genome shotgun (WGS) entry which is preliminary data.</text>
</comment>
<evidence type="ECO:0000313" key="5">
    <source>
        <dbReference type="Proteomes" id="UP000324897"/>
    </source>
</evidence>
<accession>A0A5J9UNX3</accession>
<dbReference type="SMART" id="SM00225">
    <property type="entry name" value="BTB"/>
    <property type="match status" value="2"/>
</dbReference>
<feature type="non-terminal residue" evidence="4">
    <location>
        <position position="1"/>
    </location>
</feature>
<name>A0A5J9UNX3_9POAL</name>
<dbReference type="PANTHER" id="PTHR26379:SF403">
    <property type="entry name" value="SPECKLE-TYPE POZ PROTEIN"/>
    <property type="match status" value="1"/>
</dbReference>
<evidence type="ECO:0000313" key="4">
    <source>
        <dbReference type="EMBL" id="TVU25463.1"/>
    </source>
</evidence>
<dbReference type="EMBL" id="RWGY01000013">
    <property type="protein sequence ID" value="TVU25463.1"/>
    <property type="molecule type" value="Genomic_DNA"/>
</dbReference>
<dbReference type="PANTHER" id="PTHR26379">
    <property type="entry name" value="BTB/POZ AND MATH DOMAIN-CONTAINING PROTEIN 1"/>
    <property type="match status" value="1"/>
</dbReference>
<dbReference type="Gene3D" id="2.60.210.10">
    <property type="entry name" value="Apoptosis, Tumor Necrosis Factor Receptor Associated Protein 2, Chain A"/>
    <property type="match status" value="1"/>
</dbReference>
<organism evidence="4 5">
    <name type="scientific">Eragrostis curvula</name>
    <name type="common">weeping love grass</name>
    <dbReference type="NCBI Taxonomy" id="38414"/>
    <lineage>
        <taxon>Eukaryota</taxon>
        <taxon>Viridiplantae</taxon>
        <taxon>Streptophyta</taxon>
        <taxon>Embryophyta</taxon>
        <taxon>Tracheophyta</taxon>
        <taxon>Spermatophyta</taxon>
        <taxon>Magnoliopsida</taxon>
        <taxon>Liliopsida</taxon>
        <taxon>Poales</taxon>
        <taxon>Poaceae</taxon>
        <taxon>PACMAD clade</taxon>
        <taxon>Chloridoideae</taxon>
        <taxon>Eragrostideae</taxon>
        <taxon>Eragrostidinae</taxon>
        <taxon>Eragrostis</taxon>
    </lineage>
</organism>
<dbReference type="AlphaFoldDB" id="A0A5J9UNX3"/>
<dbReference type="SUPFAM" id="SSF54695">
    <property type="entry name" value="POZ domain"/>
    <property type="match status" value="2"/>
</dbReference>
<evidence type="ECO:0000256" key="1">
    <source>
        <dbReference type="ARBA" id="ARBA00004906"/>
    </source>
</evidence>
<gene>
    <name evidence="4" type="ORF">EJB05_27960</name>
</gene>
<dbReference type="Gene3D" id="3.30.710.10">
    <property type="entry name" value="Potassium Channel Kv1.1, Chain A"/>
    <property type="match status" value="3"/>
</dbReference>
<feature type="domain" description="BTB" evidence="2">
    <location>
        <begin position="65"/>
        <end position="138"/>
    </location>
</feature>
<dbReference type="InterPro" id="IPR002083">
    <property type="entry name" value="MATH/TRAF_dom"/>
</dbReference>
<keyword evidence="5" id="KW-1185">Reference proteome</keyword>